<name>A0A3R9FU08_9ENTR</name>
<proteinExistence type="predicted"/>
<sequence length="202" mass="23653">MDNALQDALLDVRRAYRLIEDFQRRLISALEFMRSELNIDYYYQYAPNSVPRSLTGAMGENSGRRYLPFNDLSVFWLKHSGQDDPFNHPCYGDFMIDVWLRNDSGNGQREEEYALPENSRSLLLIHVISCKTHDAGKQNWYNLWQNIDYPASNDVEAIEKFSGFFIYREELDMVNLIDKETFSACIDGFRQRVSDKMGISFL</sequence>
<dbReference type="Proteomes" id="UP000275331">
    <property type="component" value="Unassembled WGS sequence"/>
</dbReference>
<accession>A0A3R9FU08</accession>
<dbReference type="EMBL" id="RHXB01000005">
    <property type="protein sequence ID" value="RSE26794.1"/>
    <property type="molecule type" value="Genomic_DNA"/>
</dbReference>
<dbReference type="OrthoDB" id="6866176at2"/>
<dbReference type="AlphaFoldDB" id="A0A3R9FU08"/>
<comment type="caution">
    <text evidence="1">The sequence shown here is derived from an EMBL/GenBank/DDBJ whole genome shotgun (WGS) entry which is preliminary data.</text>
</comment>
<dbReference type="RefSeq" id="WP_125293311.1">
    <property type="nucleotide sequence ID" value="NZ_DAMBXK010000013.1"/>
</dbReference>
<protein>
    <submittedName>
        <fullName evidence="1">Uncharacterized protein</fullName>
    </submittedName>
</protein>
<reference evidence="1 2" key="1">
    <citation type="submission" date="2018-10" db="EMBL/GenBank/DDBJ databases">
        <title>Transmission dynamics of multidrug resistant bacteria on intensive care unit surfaces.</title>
        <authorList>
            <person name="D'Souza A.W."/>
            <person name="Potter R.F."/>
            <person name="Wallace M."/>
            <person name="Shupe A."/>
            <person name="Patel S."/>
            <person name="Sun S."/>
            <person name="Gul D."/>
            <person name="Kwon J.H."/>
            <person name="Andleeb S."/>
            <person name="Burnham C.-A.D."/>
            <person name="Dantas G."/>
        </authorList>
    </citation>
    <scope>NUCLEOTIDE SEQUENCE [LARGE SCALE GENOMIC DNA]</scope>
    <source>
        <strain evidence="1 2">AS_373</strain>
    </source>
</reference>
<organism evidence="1 2">
    <name type="scientific">Atlantibacter subterraneus</name>
    <dbReference type="NCBI Taxonomy" id="255519"/>
    <lineage>
        <taxon>Bacteria</taxon>
        <taxon>Pseudomonadati</taxon>
        <taxon>Pseudomonadota</taxon>
        <taxon>Gammaproteobacteria</taxon>
        <taxon>Enterobacterales</taxon>
        <taxon>Enterobacteriaceae</taxon>
        <taxon>Atlantibacter</taxon>
    </lineage>
</organism>
<evidence type="ECO:0000313" key="2">
    <source>
        <dbReference type="Proteomes" id="UP000275331"/>
    </source>
</evidence>
<gene>
    <name evidence="1" type="ORF">EGT71_10295</name>
</gene>
<evidence type="ECO:0000313" key="1">
    <source>
        <dbReference type="EMBL" id="RSE26794.1"/>
    </source>
</evidence>